<evidence type="ECO:0000313" key="1">
    <source>
        <dbReference type="EMBL" id="MUN40087.1"/>
    </source>
</evidence>
<accession>A0A7K1L6P0</accession>
<dbReference type="Proteomes" id="UP000432015">
    <property type="component" value="Unassembled WGS sequence"/>
</dbReference>
<evidence type="ECO:0008006" key="3">
    <source>
        <dbReference type="Google" id="ProtNLM"/>
    </source>
</evidence>
<evidence type="ECO:0000313" key="2">
    <source>
        <dbReference type="Proteomes" id="UP000432015"/>
    </source>
</evidence>
<dbReference type="EMBL" id="WOFH01000010">
    <property type="protein sequence ID" value="MUN40087.1"/>
    <property type="molecule type" value="Genomic_DNA"/>
</dbReference>
<keyword evidence="2" id="KW-1185">Reference proteome</keyword>
<sequence length="190" mass="20689">MKTERAEGTALDAILPAPDFRSRYTRHIDADPATVWDTMLTLSAEELPVSRNLMRLRSAGRTRLKGPLLESFPTPTLLVDEGTELVKGKIAKFWRVQPELAPVEPGDAGEFTAFTAPGWAKVALSLRVDPEGAGSLLSFETRVRGTDAFARRAFSPYWALIRAGGAGFVRLEILGTIARRAERAAGRPAA</sequence>
<dbReference type="RefSeq" id="WP_156219242.1">
    <property type="nucleotide sequence ID" value="NZ_WOFH01000010.1"/>
</dbReference>
<protein>
    <recommendedName>
        <fullName evidence="3">DUF2867 domain-containing protein</fullName>
    </recommendedName>
</protein>
<gene>
    <name evidence="1" type="ORF">GNZ18_26330</name>
</gene>
<organism evidence="1 2">
    <name type="scientific">Actinomadura litoris</name>
    <dbReference type="NCBI Taxonomy" id="2678616"/>
    <lineage>
        <taxon>Bacteria</taxon>
        <taxon>Bacillati</taxon>
        <taxon>Actinomycetota</taxon>
        <taxon>Actinomycetes</taxon>
        <taxon>Streptosporangiales</taxon>
        <taxon>Thermomonosporaceae</taxon>
        <taxon>Actinomadura</taxon>
    </lineage>
</organism>
<dbReference type="AlphaFoldDB" id="A0A7K1L6P0"/>
<proteinExistence type="predicted"/>
<name>A0A7K1L6P0_9ACTN</name>
<comment type="caution">
    <text evidence="1">The sequence shown here is derived from an EMBL/GenBank/DDBJ whole genome shotgun (WGS) entry which is preliminary data.</text>
</comment>
<reference evidence="1 2" key="1">
    <citation type="submission" date="2019-11" db="EMBL/GenBank/DDBJ databases">
        <authorList>
            <person name="Cao P."/>
        </authorList>
    </citation>
    <scope>NUCLEOTIDE SEQUENCE [LARGE SCALE GENOMIC DNA]</scope>
    <source>
        <strain evidence="1 2">NEAU-AAG5</strain>
    </source>
</reference>